<evidence type="ECO:0008006" key="3">
    <source>
        <dbReference type="Google" id="ProtNLM"/>
    </source>
</evidence>
<reference evidence="1 2" key="1">
    <citation type="submission" date="2024-10" db="EMBL/GenBank/DDBJ databases">
        <title>The Natural Products Discovery Center: Release of the First 8490 Sequenced Strains for Exploring Actinobacteria Biosynthetic Diversity.</title>
        <authorList>
            <person name="Kalkreuter E."/>
            <person name="Kautsar S.A."/>
            <person name="Yang D."/>
            <person name="Bader C.D."/>
            <person name="Teijaro C.N."/>
            <person name="Fluegel L."/>
            <person name="Davis C.M."/>
            <person name="Simpson J.R."/>
            <person name="Lauterbach L."/>
            <person name="Steele A.D."/>
            <person name="Gui C."/>
            <person name="Meng S."/>
            <person name="Li G."/>
            <person name="Viehrig K."/>
            <person name="Ye F."/>
            <person name="Su P."/>
            <person name="Kiefer A.F."/>
            <person name="Nichols A."/>
            <person name="Cepeda A.J."/>
            <person name="Yan W."/>
            <person name="Fan B."/>
            <person name="Jiang Y."/>
            <person name="Adhikari A."/>
            <person name="Zheng C.-J."/>
            <person name="Schuster L."/>
            <person name="Cowan T.M."/>
            <person name="Smanski M.J."/>
            <person name="Chevrette M.G."/>
            <person name="De Carvalho L.P.S."/>
            <person name="Shen B."/>
        </authorList>
    </citation>
    <scope>NUCLEOTIDE SEQUENCE [LARGE SCALE GENOMIC DNA]</scope>
    <source>
        <strain evidence="1 2">NPDC019377</strain>
    </source>
</reference>
<keyword evidence="2" id="KW-1185">Reference proteome</keyword>
<protein>
    <recommendedName>
        <fullName evidence="3">DNA (cytosine-5-)-methyltransferase</fullName>
    </recommendedName>
</protein>
<comment type="caution">
    <text evidence="1">The sequence shown here is derived from an EMBL/GenBank/DDBJ whole genome shotgun (WGS) entry which is preliminary data.</text>
</comment>
<proteinExistence type="predicted"/>
<dbReference type="InterPro" id="IPR029063">
    <property type="entry name" value="SAM-dependent_MTases_sf"/>
</dbReference>
<organism evidence="1 2">
    <name type="scientific">Nocardia testacea</name>
    <dbReference type="NCBI Taxonomy" id="248551"/>
    <lineage>
        <taxon>Bacteria</taxon>
        <taxon>Bacillati</taxon>
        <taxon>Actinomycetota</taxon>
        <taxon>Actinomycetes</taxon>
        <taxon>Mycobacteriales</taxon>
        <taxon>Nocardiaceae</taxon>
        <taxon>Nocardia</taxon>
    </lineage>
</organism>
<dbReference type="EMBL" id="JBIRYL010000001">
    <property type="protein sequence ID" value="MFI2230431.1"/>
    <property type="molecule type" value="Genomic_DNA"/>
</dbReference>
<evidence type="ECO:0000313" key="1">
    <source>
        <dbReference type="EMBL" id="MFI2230431.1"/>
    </source>
</evidence>
<dbReference type="RefSeq" id="WP_397061822.1">
    <property type="nucleotide sequence ID" value="NZ_JBIRYL010000001.1"/>
</dbReference>
<gene>
    <name evidence="1" type="ORF">ACH49Z_11315</name>
</gene>
<dbReference type="Proteomes" id="UP001611494">
    <property type="component" value="Unassembled WGS sequence"/>
</dbReference>
<accession>A0ABW7VYJ9</accession>
<name>A0ABW7VYJ9_9NOCA</name>
<dbReference type="SUPFAM" id="SSF53335">
    <property type="entry name" value="S-adenosyl-L-methionine-dependent methyltransferases"/>
    <property type="match status" value="1"/>
</dbReference>
<evidence type="ECO:0000313" key="2">
    <source>
        <dbReference type="Proteomes" id="UP001611494"/>
    </source>
</evidence>
<sequence length="96" mass="10521">MPRSVHEPLGTLTTRDRHGLLGIDRARLIDECTFRMLEPDEIRGGIAFPRKFKPIGDKRTQARGYGSAVTPPAAEVLGCALVETITGEDIERYAAA</sequence>